<proteinExistence type="inferred from homology"/>
<dbReference type="OrthoDB" id="419598at2759"/>
<keyword evidence="3" id="KW-0560">Oxidoreductase</keyword>
<dbReference type="PANTHER" id="PTHR47706">
    <property type="entry name" value="NMRA-LIKE FAMILY PROTEIN"/>
    <property type="match status" value="1"/>
</dbReference>
<name>A0A1L9RSE7_ASPWE</name>
<dbReference type="GeneID" id="63755247"/>
<evidence type="ECO:0000313" key="6">
    <source>
        <dbReference type="Proteomes" id="UP000184383"/>
    </source>
</evidence>
<dbReference type="Proteomes" id="UP000184383">
    <property type="component" value="Unassembled WGS sequence"/>
</dbReference>
<dbReference type="Pfam" id="PF13460">
    <property type="entry name" value="NAD_binding_10"/>
    <property type="match status" value="1"/>
</dbReference>
<organism evidence="5 6">
    <name type="scientific">Aspergillus wentii DTO 134E9</name>
    <dbReference type="NCBI Taxonomy" id="1073089"/>
    <lineage>
        <taxon>Eukaryota</taxon>
        <taxon>Fungi</taxon>
        <taxon>Dikarya</taxon>
        <taxon>Ascomycota</taxon>
        <taxon>Pezizomycotina</taxon>
        <taxon>Eurotiomycetes</taxon>
        <taxon>Eurotiomycetidae</taxon>
        <taxon>Eurotiales</taxon>
        <taxon>Aspergillaceae</taxon>
        <taxon>Aspergillus</taxon>
        <taxon>Aspergillus subgen. Cremei</taxon>
    </lineage>
</organism>
<evidence type="ECO:0000259" key="4">
    <source>
        <dbReference type="Pfam" id="PF13460"/>
    </source>
</evidence>
<dbReference type="InterPro" id="IPR051609">
    <property type="entry name" value="NmrA/Isoflavone_reductase-like"/>
</dbReference>
<protein>
    <recommendedName>
        <fullName evidence="4">NAD(P)-binding domain-containing protein</fullName>
    </recommendedName>
</protein>
<dbReference type="GO" id="GO:0016491">
    <property type="term" value="F:oxidoreductase activity"/>
    <property type="evidence" value="ECO:0007669"/>
    <property type="project" value="UniProtKB-KW"/>
</dbReference>
<comment type="similarity">
    <text evidence="1">Belongs to the NmrA-type oxidoreductase family. Isoflavone reductase subfamily.</text>
</comment>
<sequence length="306" mass="33326">MAQTYIKNVAIVGAGGNVGKHFTEELLKTGKHTVTALTRVGGTSPVPEGVKRVEVDYDNSDSLVSALKGQEFLIITLSITTPPDTHGKIVKAASEAGVPYIMPNVYGSDIMNESMRKEDLYSGGAYERCLEVEKQGNTAYIAMACGFWYEWSLAIGEQWFGFDIKNRTVTFIDDGNTKITTSTFGQCGRAIAALLSLPESGAEPSVSQWKNKPFLHRVIGTTDADWTISYQPSKERYSEGLEEMKNGVRTGFVKAMYTRAFFPGGGGDFESTRGLANDVIGLAKDDLDLATKRSVDLVEAGWNPFA</sequence>
<dbReference type="EMBL" id="KV878211">
    <property type="protein sequence ID" value="OJJ37871.1"/>
    <property type="molecule type" value="Genomic_DNA"/>
</dbReference>
<dbReference type="Gene3D" id="3.40.50.720">
    <property type="entry name" value="NAD(P)-binding Rossmann-like Domain"/>
    <property type="match status" value="1"/>
</dbReference>
<dbReference type="VEuPathDB" id="FungiDB:ASPWEDRAFT_739137"/>
<dbReference type="InterPro" id="IPR016040">
    <property type="entry name" value="NAD(P)-bd_dom"/>
</dbReference>
<dbReference type="STRING" id="1073089.A0A1L9RSE7"/>
<feature type="domain" description="NAD(P)-binding" evidence="4">
    <location>
        <begin position="13"/>
        <end position="99"/>
    </location>
</feature>
<dbReference type="InterPro" id="IPR036291">
    <property type="entry name" value="NAD(P)-bd_dom_sf"/>
</dbReference>
<keyword evidence="6" id="KW-1185">Reference proteome</keyword>
<keyword evidence="2" id="KW-0521">NADP</keyword>
<evidence type="ECO:0000313" key="5">
    <source>
        <dbReference type="EMBL" id="OJJ37871.1"/>
    </source>
</evidence>
<evidence type="ECO:0000256" key="2">
    <source>
        <dbReference type="ARBA" id="ARBA00022857"/>
    </source>
</evidence>
<dbReference type="AlphaFoldDB" id="A0A1L9RSE7"/>
<evidence type="ECO:0000256" key="1">
    <source>
        <dbReference type="ARBA" id="ARBA00005725"/>
    </source>
</evidence>
<accession>A0A1L9RSE7</accession>
<gene>
    <name evidence="5" type="ORF">ASPWEDRAFT_739137</name>
</gene>
<dbReference type="RefSeq" id="XP_040691547.1">
    <property type="nucleotide sequence ID" value="XM_040839399.1"/>
</dbReference>
<dbReference type="SUPFAM" id="SSF51735">
    <property type="entry name" value="NAD(P)-binding Rossmann-fold domains"/>
    <property type="match status" value="1"/>
</dbReference>
<evidence type="ECO:0000256" key="3">
    <source>
        <dbReference type="ARBA" id="ARBA00023002"/>
    </source>
</evidence>
<reference evidence="6" key="1">
    <citation type="journal article" date="2017" name="Genome Biol.">
        <title>Comparative genomics reveals high biological diversity and specific adaptations in the industrially and medically important fungal genus Aspergillus.</title>
        <authorList>
            <person name="de Vries R.P."/>
            <person name="Riley R."/>
            <person name="Wiebenga A."/>
            <person name="Aguilar-Osorio G."/>
            <person name="Amillis S."/>
            <person name="Uchima C.A."/>
            <person name="Anderluh G."/>
            <person name="Asadollahi M."/>
            <person name="Askin M."/>
            <person name="Barry K."/>
            <person name="Battaglia E."/>
            <person name="Bayram O."/>
            <person name="Benocci T."/>
            <person name="Braus-Stromeyer S.A."/>
            <person name="Caldana C."/>
            <person name="Canovas D."/>
            <person name="Cerqueira G.C."/>
            <person name="Chen F."/>
            <person name="Chen W."/>
            <person name="Choi C."/>
            <person name="Clum A."/>
            <person name="Dos Santos R.A."/>
            <person name="Damasio A.R."/>
            <person name="Diallinas G."/>
            <person name="Emri T."/>
            <person name="Fekete E."/>
            <person name="Flipphi M."/>
            <person name="Freyberg S."/>
            <person name="Gallo A."/>
            <person name="Gournas C."/>
            <person name="Habgood R."/>
            <person name="Hainaut M."/>
            <person name="Harispe M.L."/>
            <person name="Henrissat B."/>
            <person name="Hilden K.S."/>
            <person name="Hope R."/>
            <person name="Hossain A."/>
            <person name="Karabika E."/>
            <person name="Karaffa L."/>
            <person name="Karanyi Z."/>
            <person name="Krasevec N."/>
            <person name="Kuo A."/>
            <person name="Kusch H."/>
            <person name="LaButti K."/>
            <person name="Lagendijk E.L."/>
            <person name="Lapidus A."/>
            <person name="Levasseur A."/>
            <person name="Lindquist E."/>
            <person name="Lipzen A."/>
            <person name="Logrieco A.F."/>
            <person name="MacCabe A."/>
            <person name="Maekelae M.R."/>
            <person name="Malavazi I."/>
            <person name="Melin P."/>
            <person name="Meyer V."/>
            <person name="Mielnichuk N."/>
            <person name="Miskei M."/>
            <person name="Molnar A.P."/>
            <person name="Mule G."/>
            <person name="Ngan C.Y."/>
            <person name="Orejas M."/>
            <person name="Orosz E."/>
            <person name="Ouedraogo J.P."/>
            <person name="Overkamp K.M."/>
            <person name="Park H.-S."/>
            <person name="Perrone G."/>
            <person name="Piumi F."/>
            <person name="Punt P.J."/>
            <person name="Ram A.F."/>
            <person name="Ramon A."/>
            <person name="Rauscher S."/>
            <person name="Record E."/>
            <person name="Riano-Pachon D.M."/>
            <person name="Robert V."/>
            <person name="Roehrig J."/>
            <person name="Ruller R."/>
            <person name="Salamov A."/>
            <person name="Salih N.S."/>
            <person name="Samson R.A."/>
            <person name="Sandor E."/>
            <person name="Sanguinetti M."/>
            <person name="Schuetze T."/>
            <person name="Sepcic K."/>
            <person name="Shelest E."/>
            <person name="Sherlock G."/>
            <person name="Sophianopoulou V."/>
            <person name="Squina F.M."/>
            <person name="Sun H."/>
            <person name="Susca A."/>
            <person name="Todd R.B."/>
            <person name="Tsang A."/>
            <person name="Unkles S.E."/>
            <person name="van de Wiele N."/>
            <person name="van Rossen-Uffink D."/>
            <person name="Oliveira J.V."/>
            <person name="Vesth T.C."/>
            <person name="Visser J."/>
            <person name="Yu J.-H."/>
            <person name="Zhou M."/>
            <person name="Andersen M.R."/>
            <person name="Archer D.B."/>
            <person name="Baker S.E."/>
            <person name="Benoit I."/>
            <person name="Brakhage A.A."/>
            <person name="Braus G.H."/>
            <person name="Fischer R."/>
            <person name="Frisvad J.C."/>
            <person name="Goldman G.H."/>
            <person name="Houbraken J."/>
            <person name="Oakley B."/>
            <person name="Pocsi I."/>
            <person name="Scazzocchio C."/>
            <person name="Seiboth B."/>
            <person name="vanKuyk P.A."/>
            <person name="Wortman J."/>
            <person name="Dyer P.S."/>
            <person name="Grigoriev I.V."/>
        </authorList>
    </citation>
    <scope>NUCLEOTIDE SEQUENCE [LARGE SCALE GENOMIC DNA]</scope>
    <source>
        <strain evidence="6">DTO 134E9</strain>
    </source>
</reference>
<dbReference type="PANTHER" id="PTHR47706:SF7">
    <property type="entry name" value="CIPA-LIKE, PUTATIVE (AFU_ORTHOLOGUE AFUA_1G01630)-RELATED"/>
    <property type="match status" value="1"/>
</dbReference>